<dbReference type="Proteomes" id="UP000007089">
    <property type="component" value="Chromosome"/>
</dbReference>
<dbReference type="HOGENOM" id="CLU_707216_0_0_7"/>
<dbReference type="InterPro" id="IPR013762">
    <property type="entry name" value="Integrase-like_cat_sf"/>
</dbReference>
<name>B8JGG2_ANAD2</name>
<accession>B8JGG2</accession>
<evidence type="ECO:0000313" key="3">
    <source>
        <dbReference type="Proteomes" id="UP000007089"/>
    </source>
</evidence>
<keyword evidence="3" id="KW-1185">Reference proteome</keyword>
<protein>
    <submittedName>
        <fullName evidence="2">Integrase family protein</fullName>
    </submittedName>
</protein>
<dbReference type="EMBL" id="CP001359">
    <property type="protein sequence ID" value="ACL64633.1"/>
    <property type="molecule type" value="Genomic_DNA"/>
</dbReference>
<evidence type="ECO:0000313" key="2">
    <source>
        <dbReference type="EMBL" id="ACL64633.1"/>
    </source>
</evidence>
<dbReference type="AlphaFoldDB" id="B8JGG2"/>
<keyword evidence="1" id="KW-0233">DNA recombination</keyword>
<dbReference type="InterPro" id="IPR011010">
    <property type="entry name" value="DNA_brk_join_enz"/>
</dbReference>
<dbReference type="SUPFAM" id="SSF56349">
    <property type="entry name" value="DNA breaking-rejoining enzymes"/>
    <property type="match status" value="1"/>
</dbReference>
<reference evidence="2" key="1">
    <citation type="submission" date="2009-01" db="EMBL/GenBank/DDBJ databases">
        <title>Complete sequence of Anaeromyxobacter dehalogenans 2CP-1.</title>
        <authorList>
            <consortium name="US DOE Joint Genome Institute"/>
            <person name="Lucas S."/>
            <person name="Copeland A."/>
            <person name="Lapidus A."/>
            <person name="Glavina del Rio T."/>
            <person name="Dalin E."/>
            <person name="Tice H."/>
            <person name="Bruce D."/>
            <person name="Goodwin L."/>
            <person name="Pitluck S."/>
            <person name="Saunders E."/>
            <person name="Brettin T."/>
            <person name="Detter J.C."/>
            <person name="Han C."/>
            <person name="Larimer F."/>
            <person name="Land M."/>
            <person name="Hauser L."/>
            <person name="Kyrpides N."/>
            <person name="Ovchinnikova G."/>
            <person name="Beliaev A.S."/>
            <person name="Richardson P."/>
        </authorList>
    </citation>
    <scope>NUCLEOTIDE SEQUENCE</scope>
    <source>
        <strain evidence="2">2CP-1</strain>
    </source>
</reference>
<dbReference type="GO" id="GO:0015074">
    <property type="term" value="P:DNA integration"/>
    <property type="evidence" value="ECO:0007669"/>
    <property type="project" value="InterPro"/>
</dbReference>
<gene>
    <name evidence="2" type="ordered locus">A2cp1_1289</name>
</gene>
<evidence type="ECO:0000256" key="1">
    <source>
        <dbReference type="ARBA" id="ARBA00023172"/>
    </source>
</evidence>
<dbReference type="GO" id="GO:0003677">
    <property type="term" value="F:DNA binding"/>
    <property type="evidence" value="ECO:0007669"/>
    <property type="project" value="InterPro"/>
</dbReference>
<dbReference type="RefSeq" id="WP_012632607.1">
    <property type="nucleotide sequence ID" value="NC_011891.1"/>
</dbReference>
<dbReference type="GO" id="GO:0006310">
    <property type="term" value="P:DNA recombination"/>
    <property type="evidence" value="ECO:0007669"/>
    <property type="project" value="UniProtKB-KW"/>
</dbReference>
<proteinExistence type="predicted"/>
<sequence length="312" mass="34903">MAWERWSGGRIWVSEKTGRRTFYGEVNGRMVSTHRENEQDALIALLRMNTGGGSGPQPPLNDIWVEEYLADCGRRGIDPQSINTKRRHLAEWNRRIGPQRITLPVLNKAVKRLGGARNKVATIKAYFTWLRQQGRVRRQDDPTLDLAKPSAPPCEWDRLVPIDHHRKVVAELEPRWGDLLVVLSGTGWHLSELLRFARSGSIDGNVLVCPRHKSGEPHRTMVSDAVLGAAQRSRERGGFSPSLLYRTVAATCDRLCIPRFGVGGYRHTVATNAVRSGASPEEVAHFLGHKGSYMVKAIYAKVAVPKKIPTLQ</sequence>
<dbReference type="KEGG" id="acp:A2cp1_1289"/>
<dbReference type="Gene3D" id="1.10.443.10">
    <property type="entry name" value="Intergrase catalytic core"/>
    <property type="match status" value="1"/>
</dbReference>
<organism evidence="2 3">
    <name type="scientific">Anaeromyxobacter dehalogenans (strain ATCC BAA-258 / DSM 21875 / 2CP-1)</name>
    <dbReference type="NCBI Taxonomy" id="455488"/>
    <lineage>
        <taxon>Bacteria</taxon>
        <taxon>Pseudomonadati</taxon>
        <taxon>Myxococcota</taxon>
        <taxon>Myxococcia</taxon>
        <taxon>Myxococcales</taxon>
        <taxon>Cystobacterineae</taxon>
        <taxon>Anaeromyxobacteraceae</taxon>
        <taxon>Anaeromyxobacter</taxon>
    </lineage>
</organism>